<dbReference type="GO" id="GO:0005829">
    <property type="term" value="C:cytosol"/>
    <property type="evidence" value="ECO:0007669"/>
    <property type="project" value="TreeGrafter"/>
</dbReference>
<proteinExistence type="predicted"/>
<reference evidence="1 3" key="1">
    <citation type="journal article" date="2015" name="Genome Announc.">
        <title>Expanding the biotechnology potential of lactobacilli through comparative genomics of 213 strains and associated genera.</title>
        <authorList>
            <person name="Sun Z."/>
            <person name="Harris H.M."/>
            <person name="McCann A."/>
            <person name="Guo C."/>
            <person name="Argimon S."/>
            <person name="Zhang W."/>
            <person name="Yang X."/>
            <person name="Jeffery I.B."/>
            <person name="Cooney J.C."/>
            <person name="Kagawa T.F."/>
            <person name="Liu W."/>
            <person name="Song Y."/>
            <person name="Salvetti E."/>
            <person name="Wrobel A."/>
            <person name="Rasinkangas P."/>
            <person name="Parkhill J."/>
            <person name="Rea M.C."/>
            <person name="O'Sullivan O."/>
            <person name="Ritari J."/>
            <person name="Douillard F.P."/>
            <person name="Paul Ross R."/>
            <person name="Yang R."/>
            <person name="Briner A.E."/>
            <person name="Felis G.E."/>
            <person name="de Vos W.M."/>
            <person name="Barrangou R."/>
            <person name="Klaenhammer T.R."/>
            <person name="Caufield P.W."/>
            <person name="Cui Y."/>
            <person name="Zhang H."/>
            <person name="O'Toole P.W."/>
        </authorList>
    </citation>
    <scope>NUCLEOTIDE SEQUENCE [LARGE SCALE GENOMIC DNA]</scope>
    <source>
        <strain evidence="1 3">DSM 22301</strain>
    </source>
</reference>
<dbReference type="STRING" id="319653.SAMN04487973_10375"/>
<dbReference type="InterPro" id="IPR036390">
    <property type="entry name" value="WH_DNA-bd_sf"/>
</dbReference>
<dbReference type="Pfam" id="PF02082">
    <property type="entry name" value="Rrf2"/>
    <property type="match status" value="1"/>
</dbReference>
<dbReference type="AlphaFoldDB" id="A0A0R2K1E1"/>
<evidence type="ECO:0000313" key="2">
    <source>
        <dbReference type="EMBL" id="SER23815.1"/>
    </source>
</evidence>
<keyword evidence="4" id="KW-1185">Reference proteome</keyword>
<gene>
    <name evidence="1" type="ORF">IV87_GL000856</name>
    <name evidence="2" type="ORF">SAMN04487973_10375</name>
</gene>
<accession>A0A0R2K1E1</accession>
<dbReference type="EMBL" id="FOGK01000003">
    <property type="protein sequence ID" value="SER23815.1"/>
    <property type="molecule type" value="Genomic_DNA"/>
</dbReference>
<dbReference type="GeneID" id="76042713"/>
<dbReference type="PANTHER" id="PTHR33221">
    <property type="entry name" value="WINGED HELIX-TURN-HELIX TRANSCRIPTIONAL REGULATOR, RRF2 FAMILY"/>
    <property type="match status" value="1"/>
</dbReference>
<dbReference type="EMBL" id="JQBY01000002">
    <property type="protein sequence ID" value="KRN83425.1"/>
    <property type="molecule type" value="Genomic_DNA"/>
</dbReference>
<dbReference type="PROSITE" id="PS51197">
    <property type="entry name" value="HTH_RRF2_2"/>
    <property type="match status" value="1"/>
</dbReference>
<dbReference type="Proteomes" id="UP000051749">
    <property type="component" value="Unassembled WGS sequence"/>
</dbReference>
<dbReference type="InterPro" id="IPR000944">
    <property type="entry name" value="Tscrpt_reg_Rrf2"/>
</dbReference>
<evidence type="ECO:0000313" key="4">
    <source>
        <dbReference type="Proteomes" id="UP000182818"/>
    </source>
</evidence>
<dbReference type="Gene3D" id="1.10.10.10">
    <property type="entry name" value="Winged helix-like DNA-binding domain superfamily/Winged helix DNA-binding domain"/>
    <property type="match status" value="1"/>
</dbReference>
<evidence type="ECO:0000313" key="3">
    <source>
        <dbReference type="Proteomes" id="UP000051749"/>
    </source>
</evidence>
<reference evidence="2 4" key="2">
    <citation type="submission" date="2016-10" db="EMBL/GenBank/DDBJ databases">
        <authorList>
            <person name="Varghese N."/>
            <person name="Submissions S."/>
        </authorList>
    </citation>
    <scope>NUCLEOTIDE SEQUENCE [LARGE SCALE GENOMIC DNA]</scope>
    <source>
        <strain evidence="2 4">CGMCC 1.3889</strain>
    </source>
</reference>
<dbReference type="SUPFAM" id="SSF46785">
    <property type="entry name" value="Winged helix' DNA-binding domain"/>
    <property type="match status" value="1"/>
</dbReference>
<dbReference type="OrthoDB" id="9808360at2"/>
<dbReference type="GO" id="GO:0003700">
    <property type="term" value="F:DNA-binding transcription factor activity"/>
    <property type="evidence" value="ECO:0007669"/>
    <property type="project" value="TreeGrafter"/>
</dbReference>
<comment type="caution">
    <text evidence="1">The sequence shown here is derived from an EMBL/GenBank/DDBJ whole genome shotgun (WGS) entry which is preliminary data.</text>
</comment>
<dbReference type="Proteomes" id="UP000182818">
    <property type="component" value="Unassembled WGS sequence"/>
</dbReference>
<dbReference type="InterPro" id="IPR036388">
    <property type="entry name" value="WH-like_DNA-bd_sf"/>
</dbReference>
<dbReference type="RefSeq" id="WP_057805076.1">
    <property type="nucleotide sequence ID" value="NZ_BJYP01000007.1"/>
</dbReference>
<dbReference type="PATRIC" id="fig|319653.3.peg.866"/>
<dbReference type="NCBIfam" id="TIGR00738">
    <property type="entry name" value="rrf2_super"/>
    <property type="match status" value="1"/>
</dbReference>
<organism evidence="1 3">
    <name type="scientific">Pediococcus ethanolidurans</name>
    <dbReference type="NCBI Taxonomy" id="319653"/>
    <lineage>
        <taxon>Bacteria</taxon>
        <taxon>Bacillati</taxon>
        <taxon>Bacillota</taxon>
        <taxon>Bacilli</taxon>
        <taxon>Lactobacillales</taxon>
        <taxon>Lactobacillaceae</taxon>
        <taxon>Pediococcus</taxon>
    </lineage>
</organism>
<name>A0A0R2K1E1_9LACO</name>
<dbReference type="PANTHER" id="PTHR33221:SF15">
    <property type="entry name" value="HTH-TYPE TRANSCRIPTIONAL REGULATOR YWGB-RELATED"/>
    <property type="match status" value="1"/>
</dbReference>
<evidence type="ECO:0000313" key="1">
    <source>
        <dbReference type="EMBL" id="KRN83425.1"/>
    </source>
</evidence>
<protein>
    <submittedName>
        <fullName evidence="2">Transcriptional regulator, BadM/Rrf2 family</fullName>
    </submittedName>
</protein>
<sequence>MKLNKSVEQGIYVILILALQKDHLPLKSQLLSQRLKVSDSYLKKVLRKLVVAGLVNSSANKDGGYTLKRPVTEISLYDISQAVDNVGTLQLPELHLAKQVFPGDDAHIQRSEALAHTTFQKAQEDFNTVLKKALVSSLLEPSSYENGKIDWRETDF</sequence>